<evidence type="ECO:0000313" key="2">
    <source>
        <dbReference type="Proteomes" id="UP000694865"/>
    </source>
</evidence>
<dbReference type="Pfam" id="PF12937">
    <property type="entry name" value="F-box-like"/>
    <property type="match status" value="1"/>
</dbReference>
<accession>A0ABM0MMK8</accession>
<dbReference type="InterPro" id="IPR001810">
    <property type="entry name" value="F-box_dom"/>
</dbReference>
<keyword evidence="2" id="KW-1185">Reference proteome</keyword>
<dbReference type="Gene3D" id="3.80.10.10">
    <property type="entry name" value="Ribonuclease Inhibitor"/>
    <property type="match status" value="3"/>
</dbReference>
<dbReference type="InterPro" id="IPR036047">
    <property type="entry name" value="F-box-like_dom_sf"/>
</dbReference>
<dbReference type="InterPro" id="IPR032675">
    <property type="entry name" value="LRR_dom_sf"/>
</dbReference>
<dbReference type="Proteomes" id="UP000694865">
    <property type="component" value="Unplaced"/>
</dbReference>
<dbReference type="PROSITE" id="PS50181">
    <property type="entry name" value="FBOX"/>
    <property type="match status" value="1"/>
</dbReference>
<dbReference type="SUPFAM" id="SSF52047">
    <property type="entry name" value="RNI-like"/>
    <property type="match status" value="1"/>
</dbReference>
<name>A0ABM0MMK8_SACKO</name>
<feature type="domain" description="F-box" evidence="1">
    <location>
        <begin position="17"/>
        <end position="66"/>
    </location>
</feature>
<reference evidence="3" key="1">
    <citation type="submission" date="2025-08" db="UniProtKB">
        <authorList>
            <consortium name="RefSeq"/>
        </authorList>
    </citation>
    <scope>IDENTIFICATION</scope>
    <source>
        <tissue evidence="3">Testes</tissue>
    </source>
</reference>
<proteinExistence type="predicted"/>
<organism evidence="2 3">
    <name type="scientific">Saccoglossus kowalevskii</name>
    <name type="common">Acorn worm</name>
    <dbReference type="NCBI Taxonomy" id="10224"/>
    <lineage>
        <taxon>Eukaryota</taxon>
        <taxon>Metazoa</taxon>
        <taxon>Hemichordata</taxon>
        <taxon>Enteropneusta</taxon>
        <taxon>Harrimaniidae</taxon>
        <taxon>Saccoglossus</taxon>
    </lineage>
</organism>
<dbReference type="SUPFAM" id="SSF81383">
    <property type="entry name" value="F-box domain"/>
    <property type="match status" value="1"/>
</dbReference>
<dbReference type="Gene3D" id="1.20.1280.50">
    <property type="match status" value="1"/>
</dbReference>
<evidence type="ECO:0000313" key="3">
    <source>
        <dbReference type="RefSeq" id="XP_006821249.1"/>
    </source>
</evidence>
<dbReference type="GeneID" id="102808468"/>
<protein>
    <submittedName>
        <fullName evidence="3">Uncharacterized protein LOC102808468</fullName>
    </submittedName>
</protein>
<sequence length="627" mass="71702">MLLDSNYTYTVYDDEIPSAVERLPCELWAAIFSYFHPVDDKLPRLALVCRKWRLVLYKSSELWRHLNIIHTNYSSLQYRLINHIFNVYGYHIEHLVWSNGSRVYESSLHAISNLSNLKVIRLPILWNKSVIECLAPLKRLKVIYINGGFELQDSDLLLILAYFRDVRRITLHGCWGLTSQGVETFLNRLDPTTEVKLKLNTGLPLRDYRSDRAMLEGGALARSLADCDKDNFITVISFHFVPIELETLWSIVNSLPRLRKLSVSNCEGLYGIRLRSESLQKVYLLHLWSALFVSIHAPNLRSLKIDEGLESMEHLEIESKKLRDVYIDGSGILRTVHIKSNKLKNMEIFNCPLLDSRSLVQSLSECPTLCTLRIGDVGVDDMSLDESFCSGLQTMCLLEDYSSKTLRVRCRGLRAMTTQDECEIQTLNDVLIMAEKLKKISLVGVPNLRNLIIQCESLDKVELNVCSDNQVCLETCIIQAIHHVGFLRFFDCVVRTLILSTPSAGVVVLYRCQIGDYVLEMALNGCPNITHLNLERCSTLTKIRIPMAATLMRYINLFGCHNMLRVEIDCHELLAINLGDCPSVRLYLNDVERNLAISSLNALEFPHIVLPDQMVRWNHQLTPQLCS</sequence>
<dbReference type="PANTHER" id="PTHR13318">
    <property type="entry name" value="PARTNER OF PAIRED, ISOFORM B-RELATED"/>
    <property type="match status" value="1"/>
</dbReference>
<dbReference type="RefSeq" id="XP_006821249.1">
    <property type="nucleotide sequence ID" value="XM_006821186.1"/>
</dbReference>
<gene>
    <name evidence="3" type="primary">LOC102808468</name>
</gene>
<evidence type="ECO:0000259" key="1">
    <source>
        <dbReference type="PROSITE" id="PS50181"/>
    </source>
</evidence>